<dbReference type="InterPro" id="IPR048846">
    <property type="entry name" value="PaaX-like_central"/>
</dbReference>
<feature type="compositionally biased region" description="Low complexity" evidence="1">
    <location>
        <begin position="147"/>
        <end position="174"/>
    </location>
</feature>
<comment type="caution">
    <text evidence="5">The sequence shown here is derived from an EMBL/GenBank/DDBJ whole genome shotgun (WGS) entry which is preliminary data.</text>
</comment>
<protein>
    <submittedName>
        <fullName evidence="5">Phenylacetic acid degradation operon negative regulatory protein</fullName>
    </submittedName>
</protein>
<evidence type="ECO:0000313" key="6">
    <source>
        <dbReference type="Proteomes" id="UP000588098"/>
    </source>
</evidence>
<evidence type="ECO:0000259" key="2">
    <source>
        <dbReference type="Pfam" id="PF07848"/>
    </source>
</evidence>
<dbReference type="InterPro" id="IPR013225">
    <property type="entry name" value="PaaX_C"/>
</dbReference>
<dbReference type="Pfam" id="PF08223">
    <property type="entry name" value="PaaX_C"/>
    <property type="match status" value="1"/>
</dbReference>
<dbReference type="RefSeq" id="WP_312867153.1">
    <property type="nucleotide sequence ID" value="NZ_JACHJL010000030.1"/>
</dbReference>
<evidence type="ECO:0000256" key="1">
    <source>
        <dbReference type="SAM" id="MobiDB-lite"/>
    </source>
</evidence>
<dbReference type="PANTHER" id="PTHR30319:SF1">
    <property type="entry name" value="TRANSCRIPTIONAL REPRESSOR PAAX"/>
    <property type="match status" value="1"/>
</dbReference>
<reference evidence="5 6" key="1">
    <citation type="submission" date="2020-08" db="EMBL/GenBank/DDBJ databases">
        <title>Genomic Encyclopedia of Type Strains, Phase III (KMG-III): the genomes of soil and plant-associated and newly described type strains.</title>
        <authorList>
            <person name="Whitman W."/>
        </authorList>
    </citation>
    <scope>NUCLEOTIDE SEQUENCE [LARGE SCALE GENOMIC DNA]</scope>
    <source>
        <strain evidence="5 6">CECT 8305</strain>
    </source>
</reference>
<accession>A0A7W9V355</accession>
<organism evidence="5 6">
    <name type="scientific">Streptomyces zagrosensis</name>
    <dbReference type="NCBI Taxonomy" id="1042984"/>
    <lineage>
        <taxon>Bacteria</taxon>
        <taxon>Bacillati</taxon>
        <taxon>Actinomycetota</taxon>
        <taxon>Actinomycetes</taxon>
        <taxon>Kitasatosporales</taxon>
        <taxon>Streptomycetaceae</taxon>
        <taxon>Streptomyces</taxon>
    </lineage>
</organism>
<dbReference type="EMBL" id="JACHJL010000030">
    <property type="protein sequence ID" value="MBB5939931.1"/>
    <property type="molecule type" value="Genomic_DNA"/>
</dbReference>
<feature type="domain" description="Transcriptional repressor PaaX-like N-terminal" evidence="2">
    <location>
        <begin position="46"/>
        <end position="99"/>
    </location>
</feature>
<evidence type="ECO:0000313" key="5">
    <source>
        <dbReference type="EMBL" id="MBB5939931.1"/>
    </source>
</evidence>
<gene>
    <name evidence="5" type="ORF">FHS42_007029</name>
</gene>
<dbReference type="PANTHER" id="PTHR30319">
    <property type="entry name" value="PHENYLACETIC ACID REGULATOR-RELATED TRANSCRIPTIONAL REPRESSOR"/>
    <property type="match status" value="1"/>
</dbReference>
<feature type="domain" description="Transcriptional repressor PaaX-like C-terminal" evidence="3">
    <location>
        <begin position="271"/>
        <end position="360"/>
    </location>
</feature>
<name>A0A7W9V355_9ACTN</name>
<dbReference type="InterPro" id="IPR012906">
    <property type="entry name" value="PaaX-like_N"/>
</dbReference>
<sequence length="364" mass="38576">MTDPLAQYTPRSLIVTYYGAYGRGIGPALEDRGTGNGPGGRGAGSSADGTVPVATLIRLLGAVGVDPPSVRSAVSRLKRRGLLVAAKTADGAAGYAPSEAAVQLLDDGDRRIFGRLDAYCCATRPGAGGFAQCARSGQPAQPGQRTQPAQPDQPAQPGESSRSASRSASASGLGPASGAGPGPGPEKEPGDWLLAVFSVPEQERHKRHLLRSRLARLGFGTAAPGVWIAPALLREETRHTLERLGLASYVDLFQGEHAGFAPTADAVRRWWDLDALAARHHAFLATHEPVLQRWARRKTVPPADAYRDYLLALDSWRALPYADPGLPPGLLPDDWPGERSARVFAGLHERLRDAGAEFVRTQSG</sequence>
<feature type="region of interest" description="Disordered" evidence="1">
    <location>
        <begin position="131"/>
        <end position="191"/>
    </location>
</feature>
<dbReference type="Pfam" id="PF20803">
    <property type="entry name" value="PaaX_M"/>
    <property type="match status" value="1"/>
</dbReference>
<dbReference type="GO" id="GO:0006351">
    <property type="term" value="P:DNA-templated transcription"/>
    <property type="evidence" value="ECO:0007669"/>
    <property type="project" value="TreeGrafter"/>
</dbReference>
<proteinExistence type="predicted"/>
<evidence type="ECO:0000259" key="4">
    <source>
        <dbReference type="Pfam" id="PF20803"/>
    </source>
</evidence>
<evidence type="ECO:0000259" key="3">
    <source>
        <dbReference type="Pfam" id="PF08223"/>
    </source>
</evidence>
<dbReference type="InterPro" id="IPR036388">
    <property type="entry name" value="WH-like_DNA-bd_sf"/>
</dbReference>
<dbReference type="Gene3D" id="1.20.58.1460">
    <property type="match status" value="1"/>
</dbReference>
<dbReference type="Gene3D" id="1.10.10.10">
    <property type="entry name" value="Winged helix-like DNA-binding domain superfamily/Winged helix DNA-binding domain"/>
    <property type="match status" value="1"/>
</dbReference>
<feature type="domain" description="Transcriptional repressor PaaX-like central Cas2-like" evidence="4">
    <location>
        <begin position="190"/>
        <end position="266"/>
    </location>
</feature>
<dbReference type="AlphaFoldDB" id="A0A7W9V355"/>
<dbReference type="Pfam" id="PF07848">
    <property type="entry name" value="PaaX"/>
    <property type="match status" value="1"/>
</dbReference>
<keyword evidence="6" id="KW-1185">Reference proteome</keyword>
<dbReference type="Gene3D" id="3.30.70.2650">
    <property type="match status" value="1"/>
</dbReference>
<dbReference type="Proteomes" id="UP000588098">
    <property type="component" value="Unassembled WGS sequence"/>
</dbReference>